<sequence length="657" mass="73187">MVISTHPRLVWPRSDGSEKKWPAGEELRISYSQAFYTKLDPNDEKYTLYHTKTGQHLADVLGIPKLPGTASHRIHLPTGYALFAHNKPQSDKRLRTDVYLYGSIHALKFRSPAEFFEHAEWLMDETRDINDHSTCGCKYNSASALAQARKSSSIAGPSKRTHDSNTPRRSKKPNMDEIDSDEDERTPIVAEREIDMTTARRFRKGELVWFRTATVNPPTKEGVTSGSPSITHWPGLIAHTILRTSSTVSPANGEVTYHEYHVRPLGSFSFTNQVVRHPADLLPWALGNELLGGAKGWEVIGKECTRVITEGVKAELEEDKSKGVALPNTDDELKSRWEAKWARRIPFRELEEDWDKRVFRLGIALKTAGIITDSWTQTDKINVLPSDQVNEDDLKAIISRAKSLYQGMWWGGERIWLEDMVRLKKFRGDLPTDVLAPPSEGALERAVLLRVRLMIQPRMITIESSGETSDGKSNAYQCLLYGDVFELKATNGTGATLETLPAGNDSPIGKPHVPPKGYEYRQLNDPGSEVTVDIMDVAGRIYPDLLEPQTQNWFKDPSFSEQENDKRVTPGTSALALVGLKPGPLVASKSEKWKDDLYTIVLDATNSVDKATRAFYRSLLKVEDKPEVTNGSIGNGNGNGSLATTPVVANMTPAIVA</sequence>
<dbReference type="EMBL" id="MCFC01000065">
    <property type="protein sequence ID" value="ORY24660.1"/>
    <property type="molecule type" value="Genomic_DNA"/>
</dbReference>
<evidence type="ECO:0008006" key="6">
    <source>
        <dbReference type="Google" id="ProtNLM"/>
    </source>
</evidence>
<dbReference type="OrthoDB" id="2421327at2759"/>
<name>A0A1Y2AQR6_9TREE</name>
<dbReference type="InterPro" id="IPR031915">
    <property type="entry name" value="Clr2_N"/>
</dbReference>
<reference evidence="4 5" key="1">
    <citation type="submission" date="2016-07" db="EMBL/GenBank/DDBJ databases">
        <title>Pervasive Adenine N6-methylation of Active Genes in Fungi.</title>
        <authorList>
            <consortium name="DOE Joint Genome Institute"/>
            <person name="Mondo S.J."/>
            <person name="Dannebaum R.O."/>
            <person name="Kuo R.C."/>
            <person name="Labutti K."/>
            <person name="Haridas S."/>
            <person name="Kuo A."/>
            <person name="Salamov A."/>
            <person name="Ahrendt S.R."/>
            <person name="Lipzen A."/>
            <person name="Sullivan W."/>
            <person name="Andreopoulos W.B."/>
            <person name="Clum A."/>
            <person name="Lindquist E."/>
            <person name="Daum C."/>
            <person name="Ramamoorthy G.K."/>
            <person name="Gryganskyi A."/>
            <person name="Culley D."/>
            <person name="Magnuson J.K."/>
            <person name="James T.Y."/>
            <person name="O'Malley M.A."/>
            <person name="Stajich J.E."/>
            <person name="Spatafora J.W."/>
            <person name="Visel A."/>
            <person name="Grigoriev I.V."/>
        </authorList>
    </citation>
    <scope>NUCLEOTIDE SEQUENCE [LARGE SCALE GENOMIC DNA]</scope>
    <source>
        <strain evidence="4 5">68-887.2</strain>
    </source>
</reference>
<dbReference type="GO" id="GO:0030466">
    <property type="term" value="P:silent mating-type cassette heterochromatin formation"/>
    <property type="evidence" value="ECO:0007669"/>
    <property type="project" value="TreeGrafter"/>
</dbReference>
<protein>
    <recommendedName>
        <fullName evidence="6">Cryptic loci regulator 2 N-terminal domain-containing protein</fullName>
    </recommendedName>
</protein>
<evidence type="ECO:0000259" key="2">
    <source>
        <dbReference type="Pfam" id="PF10383"/>
    </source>
</evidence>
<keyword evidence="5" id="KW-1185">Reference proteome</keyword>
<feature type="region of interest" description="Disordered" evidence="1">
    <location>
        <begin position="148"/>
        <end position="192"/>
    </location>
</feature>
<dbReference type="InterPro" id="IPR038986">
    <property type="entry name" value="Clr2"/>
</dbReference>
<dbReference type="Pfam" id="PF16761">
    <property type="entry name" value="Clr2_transil"/>
    <property type="match status" value="1"/>
</dbReference>
<dbReference type="InParanoid" id="A0A1Y2AQR6"/>
<feature type="domain" description="Cryptic loci regulator 2 C-terminal" evidence="2">
    <location>
        <begin position="405"/>
        <end position="543"/>
    </location>
</feature>
<dbReference type="Pfam" id="PF10383">
    <property type="entry name" value="Clr2"/>
    <property type="match status" value="1"/>
</dbReference>
<dbReference type="GO" id="GO:0033553">
    <property type="term" value="C:rDNA heterochromatin"/>
    <property type="evidence" value="ECO:0007669"/>
    <property type="project" value="TreeGrafter"/>
</dbReference>
<dbReference type="Proteomes" id="UP000193986">
    <property type="component" value="Unassembled WGS sequence"/>
</dbReference>
<evidence type="ECO:0000259" key="3">
    <source>
        <dbReference type="Pfam" id="PF16761"/>
    </source>
</evidence>
<dbReference type="PANTHER" id="PTHR38046:SF1">
    <property type="entry name" value="CRYPTIC LOCI REGULATOR 2"/>
    <property type="match status" value="1"/>
</dbReference>
<dbReference type="AlphaFoldDB" id="A0A1Y2AQR6"/>
<feature type="domain" description="Cryptic loci regulator 2 N-terminal" evidence="3">
    <location>
        <begin position="75"/>
        <end position="139"/>
    </location>
</feature>
<dbReference type="InterPro" id="IPR018839">
    <property type="entry name" value="Tscrpt-silencing_Clr2_C"/>
</dbReference>
<accession>A0A1Y2AQR6</accession>
<dbReference type="STRING" id="71784.A0A1Y2AQR6"/>
<comment type="caution">
    <text evidence="4">The sequence shown here is derived from an EMBL/GenBank/DDBJ whole genome shotgun (WGS) entry which is preliminary data.</text>
</comment>
<evidence type="ECO:0000313" key="5">
    <source>
        <dbReference type="Proteomes" id="UP000193986"/>
    </source>
</evidence>
<evidence type="ECO:0000256" key="1">
    <source>
        <dbReference type="SAM" id="MobiDB-lite"/>
    </source>
</evidence>
<organism evidence="4 5">
    <name type="scientific">Naematelia encephala</name>
    <dbReference type="NCBI Taxonomy" id="71784"/>
    <lineage>
        <taxon>Eukaryota</taxon>
        <taxon>Fungi</taxon>
        <taxon>Dikarya</taxon>
        <taxon>Basidiomycota</taxon>
        <taxon>Agaricomycotina</taxon>
        <taxon>Tremellomycetes</taxon>
        <taxon>Tremellales</taxon>
        <taxon>Naemateliaceae</taxon>
        <taxon>Naematelia</taxon>
    </lineage>
</organism>
<evidence type="ECO:0000313" key="4">
    <source>
        <dbReference type="EMBL" id="ORY24660.1"/>
    </source>
</evidence>
<proteinExistence type="predicted"/>
<gene>
    <name evidence="4" type="ORF">BCR39DRAFT_546010</name>
</gene>
<dbReference type="GO" id="GO:0031934">
    <property type="term" value="C:mating-type region heterochromatin"/>
    <property type="evidence" value="ECO:0007669"/>
    <property type="project" value="TreeGrafter"/>
</dbReference>
<dbReference type="PANTHER" id="PTHR38046">
    <property type="entry name" value="CRYPTIC LOCI REGULATOR 2"/>
    <property type="match status" value="1"/>
</dbReference>
<dbReference type="GO" id="GO:0070824">
    <property type="term" value="C:SHREC complex"/>
    <property type="evidence" value="ECO:0007669"/>
    <property type="project" value="InterPro"/>
</dbReference>